<comment type="caution">
    <text evidence="2">The sequence shown here is derived from an EMBL/GenBank/DDBJ whole genome shotgun (WGS) entry which is preliminary data.</text>
</comment>
<keyword evidence="3" id="KW-1185">Reference proteome</keyword>
<dbReference type="InterPro" id="IPR051604">
    <property type="entry name" value="Ergot_Alk_Oxidoreductase"/>
</dbReference>
<dbReference type="PANTHER" id="PTHR43162:SF1">
    <property type="entry name" value="PRESTALK A DIFFERENTIATION PROTEIN A"/>
    <property type="match status" value="1"/>
</dbReference>
<dbReference type="SUPFAM" id="SSF51735">
    <property type="entry name" value="NAD(P)-binding Rossmann-fold domains"/>
    <property type="match status" value="1"/>
</dbReference>
<dbReference type="InterPro" id="IPR036291">
    <property type="entry name" value="NAD(P)-bd_dom_sf"/>
</dbReference>
<name>A0ABY1NIP6_9FLAO</name>
<evidence type="ECO:0000259" key="1">
    <source>
        <dbReference type="Pfam" id="PF05368"/>
    </source>
</evidence>
<dbReference type="PANTHER" id="PTHR43162">
    <property type="match status" value="1"/>
</dbReference>
<accession>A0ABY1NIP6</accession>
<sequence>MKVILSKRKIILAIFWKGYDFFGDKNINSQNHCCMKKILLTGATGYIGKRMISVIASQGYKVVCCCRDASRFSRNTDIDESLIEVVEVDFLKPETLENIPKDISGAYYLMHSMSNSKDYEDSEKKCAENFAAFIETTDCQHVVYLSGLVNEKELSKHLGSRFQVEKILMESKIPVTVLRAGIIIGSGSASFEIIRDLVEKLPVMVAPRWLDTKCQPIGIANVLDFLIFVLFKEESYHQSFDIGCDDVLTYKQMLLEFARIRNLKRRIFTLPVMTPKLSSYWLYFITSTSYNLAKALVGSMKIEVICRPESLAEIKRITGIQPFSYEEALKRTLAKIQANEITSSWKDSFISSRRDTSLKDFMEVPHYGCFTDLRSGTYDNREKCIERIFRLGGSNGWYGQSLWKIRGFMDLMVGGPGLRRGRTHPDRLHEGDALDFWRVLYADRKEGKLILFAEMKLPGEAWLMFKIYRGKLWQKAVFRPHGISGRLYWFAVLPFHGIIFKGMLKRLTGNS</sequence>
<reference evidence="2 3" key="1">
    <citation type="submission" date="2017-05" db="EMBL/GenBank/DDBJ databases">
        <authorList>
            <person name="Varghese N."/>
            <person name="Submissions S."/>
        </authorList>
    </citation>
    <scope>NUCLEOTIDE SEQUENCE [LARGE SCALE GENOMIC DNA]</scope>
    <source>
        <strain evidence="2 3">DSM 28214</strain>
    </source>
</reference>
<feature type="domain" description="NmrA-like" evidence="1">
    <location>
        <begin position="36"/>
        <end position="183"/>
    </location>
</feature>
<dbReference type="EMBL" id="FXTZ01000002">
    <property type="protein sequence ID" value="SMP10859.1"/>
    <property type="molecule type" value="Genomic_DNA"/>
</dbReference>
<protein>
    <submittedName>
        <fullName evidence="2">Uncharacterized conserved protein YbjT, contains NAD(P)-binding and DUF2867 domains</fullName>
    </submittedName>
</protein>
<evidence type="ECO:0000313" key="3">
    <source>
        <dbReference type="Proteomes" id="UP001157960"/>
    </source>
</evidence>
<dbReference type="InterPro" id="IPR021295">
    <property type="entry name" value="DUF2867"/>
</dbReference>
<dbReference type="Proteomes" id="UP001157960">
    <property type="component" value="Unassembled WGS sequence"/>
</dbReference>
<dbReference type="InterPro" id="IPR008030">
    <property type="entry name" value="NmrA-like"/>
</dbReference>
<dbReference type="Pfam" id="PF11066">
    <property type="entry name" value="DUF2867"/>
    <property type="match status" value="1"/>
</dbReference>
<evidence type="ECO:0000313" key="2">
    <source>
        <dbReference type="EMBL" id="SMP10859.1"/>
    </source>
</evidence>
<dbReference type="Gene3D" id="3.40.50.720">
    <property type="entry name" value="NAD(P)-binding Rossmann-like Domain"/>
    <property type="match status" value="1"/>
</dbReference>
<gene>
    <name evidence="2" type="ORF">SAMN06264346_102249</name>
</gene>
<organism evidence="2 3">
    <name type="scientific">Chryseobacterium profundimaris</name>
    <dbReference type="NCBI Taxonomy" id="1387275"/>
    <lineage>
        <taxon>Bacteria</taxon>
        <taxon>Pseudomonadati</taxon>
        <taxon>Bacteroidota</taxon>
        <taxon>Flavobacteriia</taxon>
        <taxon>Flavobacteriales</taxon>
        <taxon>Weeksellaceae</taxon>
        <taxon>Chryseobacterium group</taxon>
        <taxon>Chryseobacterium</taxon>
    </lineage>
</organism>
<dbReference type="Pfam" id="PF05368">
    <property type="entry name" value="NmrA"/>
    <property type="match status" value="1"/>
</dbReference>
<proteinExistence type="predicted"/>